<evidence type="ECO:0000313" key="3">
    <source>
        <dbReference type="Proteomes" id="UP001196413"/>
    </source>
</evidence>
<feature type="compositionally biased region" description="Basic residues" evidence="1">
    <location>
        <begin position="77"/>
        <end position="89"/>
    </location>
</feature>
<proteinExistence type="predicted"/>
<sequence length="111" mass="12733">MRKQENGLVERMSDMKTWQSMSQQDHNFRYVHTGAVKCIIRKQRKNGRTSKAHLAPSKTRVPMIAPTPTRAAAPIPRRLHRRLDRRRSAASRLSGVTTHNIAGDQHETLLQ</sequence>
<evidence type="ECO:0000313" key="2">
    <source>
        <dbReference type="EMBL" id="KAJ1371724.1"/>
    </source>
</evidence>
<keyword evidence="3" id="KW-1185">Reference proteome</keyword>
<comment type="caution">
    <text evidence="2">The sequence shown here is derived from an EMBL/GenBank/DDBJ whole genome shotgun (WGS) entry which is preliminary data.</text>
</comment>
<evidence type="ECO:0000256" key="1">
    <source>
        <dbReference type="SAM" id="MobiDB-lite"/>
    </source>
</evidence>
<feature type="compositionally biased region" description="Low complexity" evidence="1">
    <location>
        <begin position="64"/>
        <end position="76"/>
    </location>
</feature>
<gene>
    <name evidence="2" type="ORF">KIN20_033721</name>
</gene>
<reference evidence="2" key="1">
    <citation type="submission" date="2021-06" db="EMBL/GenBank/DDBJ databases">
        <title>Parelaphostrongylus tenuis whole genome reference sequence.</title>
        <authorList>
            <person name="Garwood T.J."/>
            <person name="Larsen P.A."/>
            <person name="Fountain-Jones N.M."/>
            <person name="Garbe J.R."/>
            <person name="Macchietto M.G."/>
            <person name="Kania S.A."/>
            <person name="Gerhold R.W."/>
            <person name="Richards J.E."/>
            <person name="Wolf T.M."/>
        </authorList>
    </citation>
    <scope>NUCLEOTIDE SEQUENCE</scope>
    <source>
        <strain evidence="2">MNPRO001-30</strain>
        <tissue evidence="2">Meninges</tissue>
    </source>
</reference>
<dbReference type="Proteomes" id="UP001196413">
    <property type="component" value="Unassembled WGS sequence"/>
</dbReference>
<accession>A0AAD5R8W4</accession>
<feature type="region of interest" description="Disordered" evidence="1">
    <location>
        <begin position="43"/>
        <end position="111"/>
    </location>
</feature>
<dbReference type="AlphaFoldDB" id="A0AAD5R8W4"/>
<organism evidence="2 3">
    <name type="scientific">Parelaphostrongylus tenuis</name>
    <name type="common">Meningeal worm</name>
    <dbReference type="NCBI Taxonomy" id="148309"/>
    <lineage>
        <taxon>Eukaryota</taxon>
        <taxon>Metazoa</taxon>
        <taxon>Ecdysozoa</taxon>
        <taxon>Nematoda</taxon>
        <taxon>Chromadorea</taxon>
        <taxon>Rhabditida</taxon>
        <taxon>Rhabditina</taxon>
        <taxon>Rhabditomorpha</taxon>
        <taxon>Strongyloidea</taxon>
        <taxon>Metastrongylidae</taxon>
        <taxon>Parelaphostrongylus</taxon>
    </lineage>
</organism>
<protein>
    <submittedName>
        <fullName evidence="2">Uncharacterized protein</fullName>
    </submittedName>
</protein>
<name>A0AAD5R8W4_PARTN</name>
<dbReference type="EMBL" id="JAHQIW010007035">
    <property type="protein sequence ID" value="KAJ1371724.1"/>
    <property type="molecule type" value="Genomic_DNA"/>
</dbReference>